<reference evidence="1" key="1">
    <citation type="submission" date="2024-05" db="EMBL/GenBank/DDBJ databases">
        <authorList>
            <person name="Guo T.T."/>
            <person name="Zhang Y."/>
            <person name="Kong J."/>
        </authorList>
    </citation>
    <scope>NUCLEOTIDE SEQUENCE</scope>
</reference>
<proteinExistence type="predicted"/>
<sequence>MSLNFYAGIDSFKNDNKDNTAITLKVGGGGLDNLLDKLRELKSDEVVNITIESARIHYDKITDAETGQSMYYYSRNNEGVWEEHQTDDTHLELEGVDNTVTTAETITADIVDRFLMNENYDYKPNSKFNPRKTLVMISEGYSFDEVAKAQSFTTTKMLDELNMARDKFAPYAAAWWTIEQATKES</sequence>
<protein>
    <submittedName>
        <fullName evidence="1">DNA primase</fullName>
    </submittedName>
</protein>
<name>A0AAU7PG27_9VIRU</name>
<gene>
    <name evidence="1" type="ORF">H100031</name>
</gene>
<accession>A0AAU7PG27</accession>
<evidence type="ECO:0000313" key="1">
    <source>
        <dbReference type="EMBL" id="XBS49059.1"/>
    </source>
</evidence>
<organism evidence="1">
    <name type="scientific">Lactiplantibacillus phage H1-Guo</name>
    <dbReference type="NCBI Taxonomy" id="3155565"/>
    <lineage>
        <taxon>Viruses</taxon>
    </lineage>
</organism>
<dbReference type="EMBL" id="PP779551">
    <property type="protein sequence ID" value="XBS49059.1"/>
    <property type="molecule type" value="Genomic_DNA"/>
</dbReference>